<dbReference type="EMBL" id="CM037029">
    <property type="protein sequence ID" value="KAH7654522.1"/>
    <property type="molecule type" value="Genomic_DNA"/>
</dbReference>
<organism evidence="1 2">
    <name type="scientific">Dioscorea alata</name>
    <name type="common">Purple yam</name>
    <dbReference type="NCBI Taxonomy" id="55571"/>
    <lineage>
        <taxon>Eukaryota</taxon>
        <taxon>Viridiplantae</taxon>
        <taxon>Streptophyta</taxon>
        <taxon>Embryophyta</taxon>
        <taxon>Tracheophyta</taxon>
        <taxon>Spermatophyta</taxon>
        <taxon>Magnoliopsida</taxon>
        <taxon>Liliopsida</taxon>
        <taxon>Dioscoreales</taxon>
        <taxon>Dioscoreaceae</taxon>
        <taxon>Dioscorea</taxon>
    </lineage>
</organism>
<sequence>MVRRHGCELPVNVFQVVAITVFFLLVIAFYAFFAPFMGKKFFEYAAISAYTPVAIAVFILYIRCTRINPADPGIMGKFEDVLNDISNANFNLDLQKLDKPENFNNVGGGMFSSPSSTCSHSLDDSRKRVSVGDDRKIYLPVTHQRKSSLTGCNLGGLVCLIFAKDDCRKEEASEQNADAEDVLFCTLCNAEVCKFSKHCKSCDKCVDGFDHHCRWLNNCVGRKNYFTFISLMVTSVIWLLIEFGIGIAVLVLCFVNKTNTEKSITEKLGNGFSHALFVTIVAICTAMSLLACAPLGELLFFHMILIRKGITTYEYVVAMRAMSEAAPAILDDEFQEGALYSPTNSATTTRSGGSSLSLQYKGVWCTPPRVFVDQLDEIIPHLEPGMIPSTIDPDSAVNAENRNKSKKAVK</sequence>
<name>A0ACB7U2I9_DIOAL</name>
<keyword evidence="2" id="KW-1185">Reference proteome</keyword>
<accession>A0ACB7U2I9</accession>
<dbReference type="EC" id="2.3.1.225" evidence="1"/>
<reference evidence="2" key="1">
    <citation type="journal article" date="2022" name="Nat. Commun.">
        <title>Chromosome evolution and the genetic basis of agronomically important traits in greater yam.</title>
        <authorList>
            <person name="Bredeson J.V."/>
            <person name="Lyons J.B."/>
            <person name="Oniyinde I.O."/>
            <person name="Okereke N.R."/>
            <person name="Kolade O."/>
            <person name="Nnabue I."/>
            <person name="Nwadili C.O."/>
            <person name="Hribova E."/>
            <person name="Parker M."/>
            <person name="Nwogha J."/>
            <person name="Shu S."/>
            <person name="Carlson J."/>
            <person name="Kariba R."/>
            <person name="Muthemba S."/>
            <person name="Knop K."/>
            <person name="Barton G.J."/>
            <person name="Sherwood A.V."/>
            <person name="Lopez-Montes A."/>
            <person name="Asiedu R."/>
            <person name="Jamnadass R."/>
            <person name="Muchugi A."/>
            <person name="Goodstein D."/>
            <person name="Egesi C.N."/>
            <person name="Featherston J."/>
            <person name="Asfaw A."/>
            <person name="Simpson G.G."/>
            <person name="Dolezel J."/>
            <person name="Hendre P.S."/>
            <person name="Van Deynze A."/>
            <person name="Kumar P.L."/>
            <person name="Obidiegwu J.E."/>
            <person name="Bhattacharjee R."/>
            <person name="Rokhsar D.S."/>
        </authorList>
    </citation>
    <scope>NUCLEOTIDE SEQUENCE [LARGE SCALE GENOMIC DNA]</scope>
    <source>
        <strain evidence="2">cv. TDa95/00328</strain>
    </source>
</reference>
<evidence type="ECO:0000313" key="2">
    <source>
        <dbReference type="Proteomes" id="UP000827976"/>
    </source>
</evidence>
<gene>
    <name evidence="1" type="ORF">IHE45_19G148100</name>
</gene>
<keyword evidence="1" id="KW-0012">Acyltransferase</keyword>
<protein>
    <submittedName>
        <fullName evidence="1">Protein S-acyltransferase protein</fullName>
        <ecNumber evidence="1">2.3.1.225</ecNumber>
    </submittedName>
</protein>
<proteinExistence type="predicted"/>
<keyword evidence="1" id="KW-0808">Transferase</keyword>
<evidence type="ECO:0000313" key="1">
    <source>
        <dbReference type="EMBL" id="KAH7654522.1"/>
    </source>
</evidence>
<comment type="caution">
    <text evidence="1">The sequence shown here is derived from an EMBL/GenBank/DDBJ whole genome shotgun (WGS) entry which is preliminary data.</text>
</comment>
<dbReference type="Proteomes" id="UP000827976">
    <property type="component" value="Chromosome 19"/>
</dbReference>